<proteinExistence type="predicted"/>
<dbReference type="InterPro" id="IPR013424">
    <property type="entry name" value="Ice-binding_C"/>
</dbReference>
<dbReference type="OrthoDB" id="517290at2"/>
<dbReference type="Pfam" id="PF07589">
    <property type="entry name" value="PEP-CTERM"/>
    <property type="match status" value="1"/>
</dbReference>
<comment type="caution">
    <text evidence="2">The sequence shown here is derived from an EMBL/GenBank/DDBJ whole genome shotgun (WGS) entry which is preliminary data.</text>
</comment>
<organism evidence="2 3">
    <name type="scientific">Crocosphaera chwakensis CCY0110</name>
    <dbReference type="NCBI Taxonomy" id="391612"/>
    <lineage>
        <taxon>Bacteria</taxon>
        <taxon>Bacillati</taxon>
        <taxon>Cyanobacteriota</taxon>
        <taxon>Cyanophyceae</taxon>
        <taxon>Oscillatoriophycideae</taxon>
        <taxon>Chroococcales</taxon>
        <taxon>Aphanothecaceae</taxon>
        <taxon>Crocosphaera</taxon>
        <taxon>Crocosphaera chwakensis</taxon>
    </lineage>
</organism>
<gene>
    <name evidence="2" type="ORF">CY0110_00850</name>
</gene>
<accession>A3IZN7</accession>
<dbReference type="EMBL" id="AAXW01000111">
    <property type="protein sequence ID" value="EAZ88057.1"/>
    <property type="molecule type" value="Genomic_DNA"/>
</dbReference>
<dbReference type="Proteomes" id="UP000003781">
    <property type="component" value="Unassembled WGS sequence"/>
</dbReference>
<evidence type="ECO:0000259" key="1">
    <source>
        <dbReference type="Pfam" id="PF07589"/>
    </source>
</evidence>
<dbReference type="NCBIfam" id="TIGR02595">
    <property type="entry name" value="PEP_CTERM"/>
    <property type="match status" value="1"/>
</dbReference>
<feature type="domain" description="Ice-binding protein C-terminal" evidence="1">
    <location>
        <begin position="197"/>
        <end position="217"/>
    </location>
</feature>
<protein>
    <recommendedName>
        <fullName evidence="1">Ice-binding protein C-terminal domain-containing protein</fullName>
    </recommendedName>
</protein>
<keyword evidence="3" id="KW-1185">Reference proteome</keyword>
<dbReference type="AlphaFoldDB" id="A3IZN7"/>
<reference evidence="2 3" key="1">
    <citation type="submission" date="2007-03" db="EMBL/GenBank/DDBJ databases">
        <authorList>
            <person name="Stal L."/>
            <person name="Ferriera S."/>
            <person name="Johnson J."/>
            <person name="Kravitz S."/>
            <person name="Beeson K."/>
            <person name="Sutton G."/>
            <person name="Rogers Y.-H."/>
            <person name="Friedman R."/>
            <person name="Frazier M."/>
            <person name="Venter J.C."/>
        </authorList>
    </citation>
    <scope>NUCLEOTIDE SEQUENCE [LARGE SCALE GENOMIC DNA]</scope>
    <source>
        <strain evidence="2 3">CCY0110</strain>
    </source>
</reference>
<evidence type="ECO:0000313" key="3">
    <source>
        <dbReference type="Proteomes" id="UP000003781"/>
    </source>
</evidence>
<evidence type="ECO:0000313" key="2">
    <source>
        <dbReference type="EMBL" id="EAZ88057.1"/>
    </source>
</evidence>
<sequence>MILNNSRIKVMRYKFFLYSITIGLLTIVQPNIKAQEIDFNDNPIDFKGFIVNGDKIINQTQPTLKKTQNGFTVEDFTYTVSPPARNLQWQASREFNLIAEEASDVTVSIAGNTRVTLTGGNFTFIVIGGIDEGITVDFISEDIQGPFDGIIEWNKSGIEKDVSPGTHTLDLIAGGAFNSANPNDRLIVSSVYDISASVPEPNSTLSLLALGIVGAGTILKRKLKFSNSHQKELKSFD</sequence>
<name>A3IZN7_9CHRO</name>